<protein>
    <submittedName>
        <fullName evidence="2">Putative membrane protein</fullName>
    </submittedName>
</protein>
<proteinExistence type="predicted"/>
<keyword evidence="1" id="KW-0472">Membrane</keyword>
<organism evidence="2 3">
    <name type="scientific">Listeria welshimeri serovar 6b (strain ATCC 35897 / DSM 20650 / CCUG 15529 / CIP 8149 / NCTC 11857 / SLCC 5334 / V8)</name>
    <dbReference type="NCBI Taxonomy" id="386043"/>
    <lineage>
        <taxon>Bacteria</taxon>
        <taxon>Bacillati</taxon>
        <taxon>Bacillota</taxon>
        <taxon>Bacilli</taxon>
        <taxon>Bacillales</taxon>
        <taxon>Listeriaceae</taxon>
        <taxon>Listeria</taxon>
    </lineage>
</organism>
<dbReference type="KEGG" id="lwe:lwe2356"/>
<gene>
    <name evidence="2" type="ordered locus">lwe2356</name>
</gene>
<feature type="transmembrane region" description="Helical" evidence="1">
    <location>
        <begin position="84"/>
        <end position="103"/>
    </location>
</feature>
<feature type="transmembrane region" description="Helical" evidence="1">
    <location>
        <begin position="39"/>
        <end position="57"/>
    </location>
</feature>
<evidence type="ECO:0000313" key="3">
    <source>
        <dbReference type="Proteomes" id="UP000000779"/>
    </source>
</evidence>
<evidence type="ECO:0000313" key="2">
    <source>
        <dbReference type="EMBL" id="CAK21774.1"/>
    </source>
</evidence>
<dbReference type="HOGENOM" id="CLU_154512_0_0_9"/>
<accession>A0AL92</accession>
<dbReference type="Proteomes" id="UP000000779">
    <property type="component" value="Chromosome"/>
</dbReference>
<sequence>MRKYSVKKFLIVFVSMIAAILLFSVITDKEPFLDNPLNLIIAVLIAATAYIITGLFIPKEKLVKEMKEEKIKADERYLFNKGKISYFALLLLASLTPFLLAFLDYRNISSN</sequence>
<dbReference type="AlphaFoldDB" id="A0AL92"/>
<dbReference type="eggNOG" id="ENOG503082C">
    <property type="taxonomic scope" value="Bacteria"/>
</dbReference>
<feature type="transmembrane region" description="Helical" evidence="1">
    <location>
        <begin position="9"/>
        <end position="27"/>
    </location>
</feature>
<keyword evidence="1" id="KW-1133">Transmembrane helix</keyword>
<dbReference type="EMBL" id="AM263198">
    <property type="protein sequence ID" value="CAK21774.1"/>
    <property type="molecule type" value="Genomic_DNA"/>
</dbReference>
<keyword evidence="1" id="KW-0812">Transmembrane</keyword>
<reference evidence="2 3" key="1">
    <citation type="journal article" date="2006" name="J. Bacteriol.">
        <title>Whole-genome sequence of Listeria welshimeri reveals common steps in genome reduction with Listeria innocua as compared to Listeria monocytogenes.</title>
        <authorList>
            <person name="Hain T."/>
            <person name="Steinweg C."/>
            <person name="Kuenne C.T."/>
            <person name="Billion A."/>
            <person name="Ghai R."/>
            <person name="Chatterjee S.S."/>
            <person name="Domann E."/>
            <person name="Kaerst U."/>
            <person name="Goesmann A."/>
            <person name="Bekel T."/>
            <person name="Bartels D."/>
            <person name="Kaiser O."/>
            <person name="Meyer F."/>
            <person name="Puehler A."/>
            <person name="Weisshaar B."/>
            <person name="Wehland J."/>
            <person name="Liang C."/>
            <person name="Dandekar T."/>
            <person name="Lampidis R."/>
            <person name="Kreft J."/>
            <person name="Goebel W."/>
            <person name="Chakraborty T."/>
        </authorList>
    </citation>
    <scope>NUCLEOTIDE SEQUENCE [LARGE SCALE GENOMIC DNA]</scope>
    <source>
        <strain evidence="3">ATCC 35897 / DSM 20650 / CIP 8149 / NCTC 11857 / SLCC 5334 / V8</strain>
    </source>
</reference>
<name>A0AL92_LISW6</name>
<evidence type="ECO:0000256" key="1">
    <source>
        <dbReference type="SAM" id="Phobius"/>
    </source>
</evidence>